<gene>
    <name evidence="1" type="ORF">L6164_013212</name>
</gene>
<proteinExistence type="predicted"/>
<reference evidence="1 2" key="1">
    <citation type="journal article" date="2022" name="DNA Res.">
        <title>Chromosomal-level genome assembly of the orchid tree Bauhinia variegata (Leguminosae; Cercidoideae) supports the allotetraploid origin hypothesis of Bauhinia.</title>
        <authorList>
            <person name="Zhong Y."/>
            <person name="Chen Y."/>
            <person name="Zheng D."/>
            <person name="Pang J."/>
            <person name="Liu Y."/>
            <person name="Luo S."/>
            <person name="Meng S."/>
            <person name="Qian L."/>
            <person name="Wei D."/>
            <person name="Dai S."/>
            <person name="Zhou R."/>
        </authorList>
    </citation>
    <scope>NUCLEOTIDE SEQUENCE [LARGE SCALE GENOMIC DNA]</scope>
    <source>
        <strain evidence="1">BV-YZ2020</strain>
    </source>
</reference>
<dbReference type="EMBL" id="CM039430">
    <property type="protein sequence ID" value="KAI4346137.1"/>
    <property type="molecule type" value="Genomic_DNA"/>
</dbReference>
<keyword evidence="2" id="KW-1185">Reference proteome</keyword>
<accession>A0ACB9PBF5</accession>
<dbReference type="Proteomes" id="UP000828941">
    <property type="component" value="Chromosome 5"/>
</dbReference>
<comment type="caution">
    <text evidence="1">The sequence shown here is derived from an EMBL/GenBank/DDBJ whole genome shotgun (WGS) entry which is preliminary data.</text>
</comment>
<evidence type="ECO:0000313" key="2">
    <source>
        <dbReference type="Proteomes" id="UP000828941"/>
    </source>
</evidence>
<evidence type="ECO:0000313" key="1">
    <source>
        <dbReference type="EMBL" id="KAI4346137.1"/>
    </source>
</evidence>
<sequence>MLNHDEETEHGHKKKLIILVATILSAISGMFLFWSYYFCKVRRNMTAVDQGLKEDMDLPLFDMSIIATSTDNFSNKNKIGEGGFGCVYKGKLVNGQEIAVKRLSKSSKQGINEHGSCGKITRP</sequence>
<organism evidence="1 2">
    <name type="scientific">Bauhinia variegata</name>
    <name type="common">Purple orchid tree</name>
    <name type="synonym">Phanera variegata</name>
    <dbReference type="NCBI Taxonomy" id="167791"/>
    <lineage>
        <taxon>Eukaryota</taxon>
        <taxon>Viridiplantae</taxon>
        <taxon>Streptophyta</taxon>
        <taxon>Embryophyta</taxon>
        <taxon>Tracheophyta</taxon>
        <taxon>Spermatophyta</taxon>
        <taxon>Magnoliopsida</taxon>
        <taxon>eudicotyledons</taxon>
        <taxon>Gunneridae</taxon>
        <taxon>Pentapetalae</taxon>
        <taxon>rosids</taxon>
        <taxon>fabids</taxon>
        <taxon>Fabales</taxon>
        <taxon>Fabaceae</taxon>
        <taxon>Cercidoideae</taxon>
        <taxon>Cercideae</taxon>
        <taxon>Bauhiniinae</taxon>
        <taxon>Bauhinia</taxon>
    </lineage>
</organism>
<name>A0ACB9PBF5_BAUVA</name>
<protein>
    <submittedName>
        <fullName evidence="1">Uncharacterized protein</fullName>
    </submittedName>
</protein>